<comment type="caution">
    <text evidence="1">The sequence shown here is derived from an EMBL/GenBank/DDBJ whole genome shotgun (WGS) entry which is preliminary data.</text>
</comment>
<gene>
    <name evidence="1" type="ORF">MKW98_025199</name>
</gene>
<dbReference type="EMBL" id="JAJJMB010015535">
    <property type="protein sequence ID" value="KAI3853682.1"/>
    <property type="molecule type" value="Genomic_DNA"/>
</dbReference>
<dbReference type="Proteomes" id="UP001202328">
    <property type="component" value="Unassembled WGS sequence"/>
</dbReference>
<name>A0AAD4S2R0_9MAGN</name>
<evidence type="ECO:0000313" key="1">
    <source>
        <dbReference type="EMBL" id="KAI3853682.1"/>
    </source>
</evidence>
<organism evidence="1 2">
    <name type="scientific">Papaver atlanticum</name>
    <dbReference type="NCBI Taxonomy" id="357466"/>
    <lineage>
        <taxon>Eukaryota</taxon>
        <taxon>Viridiplantae</taxon>
        <taxon>Streptophyta</taxon>
        <taxon>Embryophyta</taxon>
        <taxon>Tracheophyta</taxon>
        <taxon>Spermatophyta</taxon>
        <taxon>Magnoliopsida</taxon>
        <taxon>Ranunculales</taxon>
        <taxon>Papaveraceae</taxon>
        <taxon>Papaveroideae</taxon>
        <taxon>Papaver</taxon>
    </lineage>
</organism>
<dbReference type="AlphaFoldDB" id="A0AAD4S2R0"/>
<protein>
    <submittedName>
        <fullName evidence="1">Uncharacterized protein</fullName>
    </submittedName>
</protein>
<proteinExistence type="predicted"/>
<evidence type="ECO:0000313" key="2">
    <source>
        <dbReference type="Proteomes" id="UP001202328"/>
    </source>
</evidence>
<accession>A0AAD4S2R0</accession>
<reference evidence="1" key="1">
    <citation type="submission" date="2022-04" db="EMBL/GenBank/DDBJ databases">
        <title>A functionally conserved STORR gene fusion in Papaver species that diverged 16.8 million years ago.</title>
        <authorList>
            <person name="Catania T."/>
        </authorList>
    </citation>
    <scope>NUCLEOTIDE SEQUENCE</scope>
    <source>
        <strain evidence="1">S-188037</strain>
    </source>
</reference>
<keyword evidence="2" id="KW-1185">Reference proteome</keyword>
<sequence length="139" mass="15134">MTTNKFDCFPGKAAGVTIASEAAAALAVEAAKFRSCLFTKTYVLKSEWDQPAVSVHVKVSCSSGFLDMFKYAISTKMEVLNLSLGGPNYSALPFVKDYYLKNMERIILLSLFTSNCFVKMDIGDIPNTGAAVVLPNEVK</sequence>